<accession>A0ABV0ZZX3</accession>
<reference evidence="1 2" key="1">
    <citation type="submission" date="2021-06" db="EMBL/GenBank/DDBJ databases">
        <authorList>
            <person name="Palmer J.M."/>
        </authorList>
    </citation>
    <scope>NUCLEOTIDE SEQUENCE [LARGE SCALE GENOMIC DNA]</scope>
    <source>
        <strain evidence="1 2">AS_MEX2019</strain>
        <tissue evidence="1">Muscle</tissue>
    </source>
</reference>
<keyword evidence="2" id="KW-1185">Reference proteome</keyword>
<sequence>PLNGVKHKVRRTRKYFSPLLDPSCQPQPSCEIPILSPDPVRIPERTICEEINCLNAVLVSS</sequence>
<dbReference type="EMBL" id="JAHRIP010077170">
    <property type="protein sequence ID" value="MEQ2311606.1"/>
    <property type="molecule type" value="Genomic_DNA"/>
</dbReference>
<evidence type="ECO:0000313" key="2">
    <source>
        <dbReference type="Proteomes" id="UP001469553"/>
    </source>
</evidence>
<dbReference type="Proteomes" id="UP001469553">
    <property type="component" value="Unassembled WGS sequence"/>
</dbReference>
<proteinExistence type="predicted"/>
<protein>
    <submittedName>
        <fullName evidence="1">Uncharacterized protein</fullName>
    </submittedName>
</protein>
<evidence type="ECO:0000313" key="1">
    <source>
        <dbReference type="EMBL" id="MEQ2311606.1"/>
    </source>
</evidence>
<name>A0ABV0ZZX3_9TELE</name>
<feature type="non-terminal residue" evidence="1">
    <location>
        <position position="1"/>
    </location>
</feature>
<comment type="caution">
    <text evidence="1">The sequence shown here is derived from an EMBL/GenBank/DDBJ whole genome shotgun (WGS) entry which is preliminary data.</text>
</comment>
<organism evidence="1 2">
    <name type="scientific">Ameca splendens</name>
    <dbReference type="NCBI Taxonomy" id="208324"/>
    <lineage>
        <taxon>Eukaryota</taxon>
        <taxon>Metazoa</taxon>
        <taxon>Chordata</taxon>
        <taxon>Craniata</taxon>
        <taxon>Vertebrata</taxon>
        <taxon>Euteleostomi</taxon>
        <taxon>Actinopterygii</taxon>
        <taxon>Neopterygii</taxon>
        <taxon>Teleostei</taxon>
        <taxon>Neoteleostei</taxon>
        <taxon>Acanthomorphata</taxon>
        <taxon>Ovalentaria</taxon>
        <taxon>Atherinomorphae</taxon>
        <taxon>Cyprinodontiformes</taxon>
        <taxon>Goodeidae</taxon>
        <taxon>Ameca</taxon>
    </lineage>
</organism>
<gene>
    <name evidence="1" type="ORF">AMECASPLE_022020</name>
</gene>